<feature type="region of interest" description="Disordered" evidence="8">
    <location>
        <begin position="199"/>
        <end position="227"/>
    </location>
</feature>
<evidence type="ECO:0000259" key="10">
    <source>
        <dbReference type="Pfam" id="PF07715"/>
    </source>
</evidence>
<comment type="similarity">
    <text evidence="7">Belongs to the TonB-dependent receptor family.</text>
</comment>
<evidence type="ECO:0000256" key="5">
    <source>
        <dbReference type="ARBA" id="ARBA00023136"/>
    </source>
</evidence>
<keyword evidence="5 7" id="KW-0472">Membrane</keyword>
<evidence type="ECO:0000256" key="1">
    <source>
        <dbReference type="ARBA" id="ARBA00004571"/>
    </source>
</evidence>
<keyword evidence="6 7" id="KW-0998">Cell outer membrane</keyword>
<comment type="subcellular location">
    <subcellularLocation>
        <location evidence="1 7">Cell outer membrane</location>
        <topology evidence="1 7">Multi-pass membrane protein</topology>
    </subcellularLocation>
</comment>
<dbReference type="InterPro" id="IPR023997">
    <property type="entry name" value="TonB-dep_OMP_SusC/RagA_CS"/>
</dbReference>
<dbReference type="STRING" id="1003.SAMN04488541_10408"/>
<dbReference type="GO" id="GO:0009279">
    <property type="term" value="C:cell outer membrane"/>
    <property type="evidence" value="ECO:0007669"/>
    <property type="project" value="UniProtKB-SubCell"/>
</dbReference>
<dbReference type="InterPro" id="IPR023996">
    <property type="entry name" value="TonB-dep_OMP_SusC/RagA"/>
</dbReference>
<dbReference type="Pfam" id="PF07715">
    <property type="entry name" value="Plug"/>
    <property type="match status" value="1"/>
</dbReference>
<gene>
    <name evidence="11" type="ORF">SAMN04488541_10408</name>
</gene>
<evidence type="ECO:0000256" key="9">
    <source>
        <dbReference type="SAM" id="SignalP"/>
    </source>
</evidence>
<dbReference type="EMBL" id="FONY01000040">
    <property type="protein sequence ID" value="SFF48146.1"/>
    <property type="molecule type" value="Genomic_DNA"/>
</dbReference>
<feature type="compositionally biased region" description="Polar residues" evidence="8">
    <location>
        <begin position="199"/>
        <end position="209"/>
    </location>
</feature>
<dbReference type="InterPro" id="IPR012910">
    <property type="entry name" value="Plug_dom"/>
</dbReference>
<evidence type="ECO:0000256" key="7">
    <source>
        <dbReference type="PROSITE-ProRule" id="PRU01360"/>
    </source>
</evidence>
<dbReference type="Gene3D" id="2.60.40.1120">
    <property type="entry name" value="Carboxypeptidase-like, regulatory domain"/>
    <property type="match status" value="1"/>
</dbReference>
<feature type="compositionally biased region" description="Low complexity" evidence="8">
    <location>
        <begin position="210"/>
        <end position="226"/>
    </location>
</feature>
<evidence type="ECO:0000313" key="12">
    <source>
        <dbReference type="Proteomes" id="UP000199513"/>
    </source>
</evidence>
<keyword evidence="12" id="KW-1185">Reference proteome</keyword>
<keyword evidence="2 7" id="KW-0813">Transport</keyword>
<dbReference type="InterPro" id="IPR008969">
    <property type="entry name" value="CarboxyPept-like_regulatory"/>
</dbReference>
<dbReference type="Pfam" id="PF13715">
    <property type="entry name" value="CarbopepD_reg_2"/>
    <property type="match status" value="1"/>
</dbReference>
<dbReference type="InterPro" id="IPR037066">
    <property type="entry name" value="Plug_dom_sf"/>
</dbReference>
<dbReference type="InterPro" id="IPR036942">
    <property type="entry name" value="Beta-barrel_TonB_sf"/>
</dbReference>
<feature type="chain" id="PRO_5011600793" evidence="9">
    <location>
        <begin position="25"/>
        <end position="1068"/>
    </location>
</feature>
<dbReference type="NCBIfam" id="TIGR04056">
    <property type="entry name" value="OMP_RagA_SusC"/>
    <property type="match status" value="1"/>
</dbReference>
<proteinExistence type="inferred from homology"/>
<dbReference type="AlphaFoldDB" id="A0A1I2J5C4"/>
<reference evidence="11 12" key="1">
    <citation type="submission" date="2016-10" db="EMBL/GenBank/DDBJ databases">
        <authorList>
            <person name="de Groot N.N."/>
        </authorList>
    </citation>
    <scope>NUCLEOTIDE SEQUENCE [LARGE SCALE GENOMIC DNA]</scope>
    <source>
        <strain>GEY</strain>
        <strain evidence="12">DSM 9560</strain>
    </source>
</reference>
<dbReference type="SUPFAM" id="SSF56935">
    <property type="entry name" value="Porins"/>
    <property type="match status" value="1"/>
</dbReference>
<evidence type="ECO:0000256" key="6">
    <source>
        <dbReference type="ARBA" id="ARBA00023237"/>
    </source>
</evidence>
<dbReference type="Proteomes" id="UP000199513">
    <property type="component" value="Unassembled WGS sequence"/>
</dbReference>
<protein>
    <submittedName>
        <fullName evidence="11">TonB-linked outer membrane protein, SusC/RagA family</fullName>
    </submittedName>
</protein>
<evidence type="ECO:0000313" key="11">
    <source>
        <dbReference type="EMBL" id="SFF48146.1"/>
    </source>
</evidence>
<sequence length="1068" mass="117589">MKRSLPCCGIALLLSLLLFTQSFAQNRVSGTVSSAKDKSPLPGVSVIVKNTQRGTITDSEGKYSIAVSSGETLVFSFVGFALREIAISNQSVLDVALEEDVTQLGEVVVTALGIKKEAKKLGYATASVTPDQININRTVNFMNALQGKMAGVNITTLGSGPAGTSKVRIRGQSSFGGTNAPLIVINGVPIDNTNFALAQGNQGSDGSIQSRGNNNSDGGDGLSSINPDDIESMTVLKGATAAALYGSRAKDGVIMITTKTKGVGKGIGVEFNSNFTTDIPMILTDWQYEYGQGEGGVRPTTANPTSGVWSFGEKFQPGMTQVLFNGVTVPYVPQRNQIREFLRNGNTFTNTISLSSGTDRGGFNLSISNMDNTGIMPNNSFNRKTFNLGFTQTLGEKLIVSGNANYSKEINRNPPQFAQQDFSVPTVLYTIANSMPMDVLRDNAFDAQGNEYIWSRFRNRTNPYFNMARKFENIFRDRLFGNITLRYNIKDWLYAQVRVGQDFWTRQQEYNFPTGAASLAPAPAGFVNGSFIQEVRRLREVNTDFLIGATRKFGNFGVDATFGGNQLYVQSELNSAQGTDFVVRDLYTIMNTRVRDPIYGFSERKVNSLYGAAEFSYKNFLFLNVTARNDWFSTLSPENRSILYPSVTSSFVFSDAFNNMPSWLNFGKIRAAYAEVGSDTDVGSYANNLFYGINANLFPIGTTSGQAPLGFISGLTVPNANLRPMRVSEAEVGLELKMFNNRVSVDFAFYNKVTKDQIVSAQISDASGFTSTRINSGQSRNRGFEYLVNVVPFQSDNFRWEISFNGSYNTTLVQRIITDDNGTDRDYNGDGRPEQIVVGNSIWNPGQGQIRQVVGQPMGTLFANAYAKDAQGRRVFDNAGFPVIVPLQPFGTTIPKWVGGITNSFNYKGIMLSFLIDYKLGHIMSSGTNFNAWRHGLHKGTLPGREQNRIVGEGVNQRGEVNTVAAPLQQYYEQVRSRDIGEQFIYNAGFWKLRQITAGYDFTKHLPSSWFIKGLRLNFVANNVLILRKWVENIDPEQMGYGSDNLNGLEATGVPTTRSFGFNLNVKF</sequence>
<dbReference type="NCBIfam" id="TIGR04057">
    <property type="entry name" value="SusC_RagA_signa"/>
    <property type="match status" value="1"/>
</dbReference>
<organism evidence="11 12">
    <name type="scientific">Thermoflexibacter ruber</name>
    <dbReference type="NCBI Taxonomy" id="1003"/>
    <lineage>
        <taxon>Bacteria</taxon>
        <taxon>Pseudomonadati</taxon>
        <taxon>Bacteroidota</taxon>
        <taxon>Cytophagia</taxon>
        <taxon>Cytophagales</taxon>
        <taxon>Thermoflexibacteraceae</taxon>
        <taxon>Thermoflexibacter</taxon>
    </lineage>
</organism>
<dbReference type="InterPro" id="IPR039426">
    <property type="entry name" value="TonB-dep_rcpt-like"/>
</dbReference>
<keyword evidence="4 7" id="KW-0812">Transmembrane</keyword>
<evidence type="ECO:0000256" key="3">
    <source>
        <dbReference type="ARBA" id="ARBA00022452"/>
    </source>
</evidence>
<name>A0A1I2J5C4_9BACT</name>
<dbReference type="PROSITE" id="PS52016">
    <property type="entry name" value="TONB_DEPENDENT_REC_3"/>
    <property type="match status" value="1"/>
</dbReference>
<evidence type="ECO:0000256" key="4">
    <source>
        <dbReference type="ARBA" id="ARBA00022692"/>
    </source>
</evidence>
<accession>A0A1I2J5C4</accession>
<dbReference type="Gene3D" id="2.40.170.20">
    <property type="entry name" value="TonB-dependent receptor, beta-barrel domain"/>
    <property type="match status" value="1"/>
</dbReference>
<dbReference type="SUPFAM" id="SSF49464">
    <property type="entry name" value="Carboxypeptidase regulatory domain-like"/>
    <property type="match status" value="1"/>
</dbReference>
<feature type="domain" description="TonB-dependent receptor plug" evidence="10">
    <location>
        <begin position="120"/>
        <end position="253"/>
    </location>
</feature>
<evidence type="ECO:0000256" key="2">
    <source>
        <dbReference type="ARBA" id="ARBA00022448"/>
    </source>
</evidence>
<dbReference type="Gene3D" id="2.170.130.10">
    <property type="entry name" value="TonB-dependent receptor, plug domain"/>
    <property type="match status" value="1"/>
</dbReference>
<evidence type="ECO:0000256" key="8">
    <source>
        <dbReference type="SAM" id="MobiDB-lite"/>
    </source>
</evidence>
<feature type="signal peptide" evidence="9">
    <location>
        <begin position="1"/>
        <end position="24"/>
    </location>
</feature>
<keyword evidence="9" id="KW-0732">Signal</keyword>
<keyword evidence="3 7" id="KW-1134">Transmembrane beta strand</keyword>